<sequence>MSKIITNISDFNLQSYSDYDQSHPFGNFPTETNIQLARCPQCGVLVTDSSLEIHLKTHTKLLNESKVQVNYRFPTTSPFHLPFHCAYEEKWNYVASHLEE</sequence>
<evidence type="ECO:0000313" key="2">
    <source>
        <dbReference type="Proteomes" id="UP000001542"/>
    </source>
</evidence>
<name>A2DRX8_TRIV3</name>
<dbReference type="SMR" id="A2DRX8"/>
<accession>A2DRX8</accession>
<organism evidence="1 2">
    <name type="scientific">Trichomonas vaginalis (strain ATCC PRA-98 / G3)</name>
    <dbReference type="NCBI Taxonomy" id="412133"/>
    <lineage>
        <taxon>Eukaryota</taxon>
        <taxon>Metamonada</taxon>
        <taxon>Parabasalia</taxon>
        <taxon>Trichomonadida</taxon>
        <taxon>Trichomonadidae</taxon>
        <taxon>Trichomonas</taxon>
    </lineage>
</organism>
<dbReference type="AlphaFoldDB" id="A2DRX8"/>
<dbReference type="RefSeq" id="XP_001329148.1">
    <property type="nucleotide sequence ID" value="XM_001329113.1"/>
</dbReference>
<dbReference type="KEGG" id="tva:4774938"/>
<reference evidence="1" key="2">
    <citation type="journal article" date="2007" name="Science">
        <title>Draft genome sequence of the sexually transmitted pathogen Trichomonas vaginalis.</title>
        <authorList>
            <person name="Carlton J.M."/>
            <person name="Hirt R.P."/>
            <person name="Silva J.C."/>
            <person name="Delcher A.L."/>
            <person name="Schatz M."/>
            <person name="Zhao Q."/>
            <person name="Wortman J.R."/>
            <person name="Bidwell S.L."/>
            <person name="Alsmark U.C.M."/>
            <person name="Besteiro S."/>
            <person name="Sicheritz-Ponten T."/>
            <person name="Noel C.J."/>
            <person name="Dacks J.B."/>
            <person name="Foster P.G."/>
            <person name="Simillion C."/>
            <person name="Van de Peer Y."/>
            <person name="Miranda-Saavedra D."/>
            <person name="Barton G.J."/>
            <person name="Westrop G.D."/>
            <person name="Mueller S."/>
            <person name="Dessi D."/>
            <person name="Fiori P.L."/>
            <person name="Ren Q."/>
            <person name="Paulsen I."/>
            <person name="Zhang H."/>
            <person name="Bastida-Corcuera F.D."/>
            <person name="Simoes-Barbosa A."/>
            <person name="Brown M.T."/>
            <person name="Hayes R.D."/>
            <person name="Mukherjee M."/>
            <person name="Okumura C.Y."/>
            <person name="Schneider R."/>
            <person name="Smith A.J."/>
            <person name="Vanacova S."/>
            <person name="Villalvazo M."/>
            <person name="Haas B.J."/>
            <person name="Pertea M."/>
            <person name="Feldblyum T.V."/>
            <person name="Utterback T.R."/>
            <person name="Shu C.L."/>
            <person name="Osoegawa K."/>
            <person name="de Jong P.J."/>
            <person name="Hrdy I."/>
            <person name="Horvathova L."/>
            <person name="Zubacova Z."/>
            <person name="Dolezal P."/>
            <person name="Malik S.B."/>
            <person name="Logsdon J.M. Jr."/>
            <person name="Henze K."/>
            <person name="Gupta A."/>
            <person name="Wang C.C."/>
            <person name="Dunne R.L."/>
            <person name="Upcroft J.A."/>
            <person name="Upcroft P."/>
            <person name="White O."/>
            <person name="Salzberg S.L."/>
            <person name="Tang P."/>
            <person name="Chiu C.-H."/>
            <person name="Lee Y.-S."/>
            <person name="Embley T.M."/>
            <person name="Coombs G.H."/>
            <person name="Mottram J.C."/>
            <person name="Tachezy J."/>
            <person name="Fraser-Liggett C.M."/>
            <person name="Johnson P.J."/>
        </authorList>
    </citation>
    <scope>NUCLEOTIDE SEQUENCE [LARGE SCALE GENOMIC DNA]</scope>
    <source>
        <strain evidence="1">G3</strain>
    </source>
</reference>
<dbReference type="InParanoid" id="A2DRX8"/>
<gene>
    <name evidence="1" type="ORF">TVAG_150770</name>
</gene>
<dbReference type="VEuPathDB" id="TrichDB:TVAG_150770"/>
<protein>
    <recommendedName>
        <fullName evidence="3">C2H2-type domain-containing protein</fullName>
    </recommendedName>
</protein>
<dbReference type="Proteomes" id="UP000001542">
    <property type="component" value="Unassembled WGS sequence"/>
</dbReference>
<keyword evidence="2" id="KW-1185">Reference proteome</keyword>
<evidence type="ECO:0000313" key="1">
    <source>
        <dbReference type="EMBL" id="EAY16925.1"/>
    </source>
</evidence>
<evidence type="ECO:0008006" key="3">
    <source>
        <dbReference type="Google" id="ProtNLM"/>
    </source>
</evidence>
<dbReference type="EMBL" id="DS113237">
    <property type="protein sequence ID" value="EAY16925.1"/>
    <property type="molecule type" value="Genomic_DNA"/>
</dbReference>
<proteinExistence type="predicted"/>
<reference evidence="1" key="1">
    <citation type="submission" date="2006-10" db="EMBL/GenBank/DDBJ databases">
        <authorList>
            <person name="Amadeo P."/>
            <person name="Zhao Q."/>
            <person name="Wortman J."/>
            <person name="Fraser-Liggett C."/>
            <person name="Carlton J."/>
        </authorList>
    </citation>
    <scope>NUCLEOTIDE SEQUENCE</scope>
    <source>
        <strain evidence="1">G3</strain>
    </source>
</reference>
<dbReference type="VEuPathDB" id="TrichDB:TVAGG3_0978350"/>